<dbReference type="AlphaFoldDB" id="A0AAP5I5B1"/>
<feature type="modified residue" description="4-aspartylphosphate" evidence="2">
    <location>
        <position position="53"/>
    </location>
</feature>
<organism evidence="4 5">
    <name type="scientific">Aetokthonos hydrillicola Thurmond2011</name>
    <dbReference type="NCBI Taxonomy" id="2712845"/>
    <lineage>
        <taxon>Bacteria</taxon>
        <taxon>Bacillati</taxon>
        <taxon>Cyanobacteriota</taxon>
        <taxon>Cyanophyceae</taxon>
        <taxon>Nostocales</taxon>
        <taxon>Hapalosiphonaceae</taxon>
        <taxon>Aetokthonos</taxon>
    </lineage>
</organism>
<comment type="caution">
    <text evidence="4">The sequence shown here is derived from an EMBL/GenBank/DDBJ whole genome shotgun (WGS) entry which is preliminary data.</text>
</comment>
<dbReference type="SMART" id="SM00448">
    <property type="entry name" value="REC"/>
    <property type="match status" value="1"/>
</dbReference>
<gene>
    <name evidence="4" type="ORF">G7B40_012150</name>
</gene>
<evidence type="ECO:0000313" key="4">
    <source>
        <dbReference type="EMBL" id="MDR9895313.1"/>
    </source>
</evidence>
<evidence type="ECO:0000259" key="3">
    <source>
        <dbReference type="PROSITE" id="PS50110"/>
    </source>
</evidence>
<accession>A0AAP5I5B1</accession>
<sequence>MLSTILIVEDSLSQLDLMCHYLRDSVSRIIKATNAKEGLEIALKEKVDLIIIDVVMPGMSGFELCRFLKKNPKTQTVPIVICSLKNQEIDQLWGMKQGASAYITKPFTREDLLRAVQLVAG</sequence>
<evidence type="ECO:0000256" key="1">
    <source>
        <dbReference type="ARBA" id="ARBA00022553"/>
    </source>
</evidence>
<evidence type="ECO:0000256" key="2">
    <source>
        <dbReference type="PROSITE-ProRule" id="PRU00169"/>
    </source>
</evidence>
<protein>
    <submittedName>
        <fullName evidence="4">Response regulator</fullName>
    </submittedName>
</protein>
<dbReference type="Gene3D" id="3.40.50.2300">
    <property type="match status" value="1"/>
</dbReference>
<dbReference type="InterPro" id="IPR050595">
    <property type="entry name" value="Bact_response_regulator"/>
</dbReference>
<keyword evidence="1 2" id="KW-0597">Phosphoprotein</keyword>
<dbReference type="SUPFAM" id="SSF52172">
    <property type="entry name" value="CheY-like"/>
    <property type="match status" value="1"/>
</dbReference>
<name>A0AAP5I5B1_9CYAN</name>
<feature type="domain" description="Response regulatory" evidence="3">
    <location>
        <begin position="4"/>
        <end position="120"/>
    </location>
</feature>
<reference evidence="5" key="1">
    <citation type="journal article" date="2021" name="Science">
        <title>Hunting the eagle killer: A cyanobacterial neurotoxin causes vacuolar myelinopathy.</title>
        <authorList>
            <person name="Breinlinger S."/>
            <person name="Phillips T.J."/>
            <person name="Haram B.N."/>
            <person name="Mares J."/>
            <person name="Martinez Yerena J.A."/>
            <person name="Hrouzek P."/>
            <person name="Sobotka R."/>
            <person name="Henderson W.M."/>
            <person name="Schmieder P."/>
            <person name="Williams S.M."/>
            <person name="Lauderdale J.D."/>
            <person name="Wilde H.D."/>
            <person name="Gerrin W."/>
            <person name="Kust A."/>
            <person name="Washington J.W."/>
            <person name="Wagner C."/>
            <person name="Geier B."/>
            <person name="Liebeke M."/>
            <person name="Enke H."/>
            <person name="Niedermeyer T.H.J."/>
            <person name="Wilde S.B."/>
        </authorList>
    </citation>
    <scope>NUCLEOTIDE SEQUENCE [LARGE SCALE GENOMIC DNA]</scope>
    <source>
        <strain evidence="5">Thurmond2011</strain>
    </source>
</reference>
<keyword evidence="5" id="KW-1185">Reference proteome</keyword>
<dbReference type="Proteomes" id="UP000667802">
    <property type="component" value="Unassembled WGS sequence"/>
</dbReference>
<dbReference type="PROSITE" id="PS50110">
    <property type="entry name" value="RESPONSE_REGULATORY"/>
    <property type="match status" value="1"/>
</dbReference>
<proteinExistence type="predicted"/>
<dbReference type="InterPro" id="IPR001789">
    <property type="entry name" value="Sig_transdc_resp-reg_receiver"/>
</dbReference>
<dbReference type="GO" id="GO:0000160">
    <property type="term" value="P:phosphorelay signal transduction system"/>
    <property type="evidence" value="ECO:0007669"/>
    <property type="project" value="InterPro"/>
</dbReference>
<evidence type="ECO:0000313" key="5">
    <source>
        <dbReference type="Proteomes" id="UP000667802"/>
    </source>
</evidence>
<dbReference type="PANTHER" id="PTHR44591">
    <property type="entry name" value="STRESS RESPONSE REGULATOR PROTEIN 1"/>
    <property type="match status" value="1"/>
</dbReference>
<dbReference type="InterPro" id="IPR011006">
    <property type="entry name" value="CheY-like_superfamily"/>
</dbReference>
<dbReference type="EMBL" id="JAALHA020000004">
    <property type="protein sequence ID" value="MDR9895313.1"/>
    <property type="molecule type" value="Genomic_DNA"/>
</dbReference>
<dbReference type="Pfam" id="PF00072">
    <property type="entry name" value="Response_reg"/>
    <property type="match status" value="1"/>
</dbReference>
<dbReference type="PANTHER" id="PTHR44591:SF3">
    <property type="entry name" value="RESPONSE REGULATORY DOMAIN-CONTAINING PROTEIN"/>
    <property type="match status" value="1"/>
</dbReference>
<dbReference type="RefSeq" id="WP_310833790.1">
    <property type="nucleotide sequence ID" value="NZ_CAWQFN010000764.1"/>
</dbReference>